<evidence type="ECO:0000256" key="1">
    <source>
        <dbReference type="SAM" id="Phobius"/>
    </source>
</evidence>
<dbReference type="SUPFAM" id="SSF52266">
    <property type="entry name" value="SGNH hydrolase"/>
    <property type="match status" value="1"/>
</dbReference>
<keyword evidence="1" id="KW-1133">Transmembrane helix</keyword>
<reference evidence="4" key="1">
    <citation type="journal article" date="2019" name="Int. J. Syst. Evol. Microbiol.">
        <title>The Global Catalogue of Microorganisms (GCM) 10K type strain sequencing project: providing services to taxonomists for standard genome sequencing and annotation.</title>
        <authorList>
            <consortium name="The Broad Institute Genomics Platform"/>
            <consortium name="The Broad Institute Genome Sequencing Center for Infectious Disease"/>
            <person name="Wu L."/>
            <person name="Ma J."/>
        </authorList>
    </citation>
    <scope>NUCLEOTIDE SEQUENCE [LARGE SCALE GENOMIC DNA]</scope>
    <source>
        <strain evidence="4">CGMCC 4.7317</strain>
    </source>
</reference>
<keyword evidence="1" id="KW-0812">Transmembrane</keyword>
<evidence type="ECO:0000313" key="3">
    <source>
        <dbReference type="EMBL" id="MFC6236745.1"/>
    </source>
</evidence>
<gene>
    <name evidence="3" type="ORF">ACFQGU_02565</name>
</gene>
<dbReference type="InterPro" id="IPR036514">
    <property type="entry name" value="SGNH_hydro_sf"/>
</dbReference>
<dbReference type="PANTHER" id="PTHR30383">
    <property type="entry name" value="THIOESTERASE 1/PROTEASE 1/LYSOPHOSPHOLIPASE L1"/>
    <property type="match status" value="1"/>
</dbReference>
<comment type="caution">
    <text evidence="3">The sequence shown here is derived from an EMBL/GenBank/DDBJ whole genome shotgun (WGS) entry which is preliminary data.</text>
</comment>
<keyword evidence="4" id="KW-1185">Reference proteome</keyword>
<dbReference type="EMBL" id="JBHSTI010000002">
    <property type="protein sequence ID" value="MFC6236745.1"/>
    <property type="molecule type" value="Genomic_DNA"/>
</dbReference>
<feature type="domain" description="SGNH hydrolase-type esterase" evidence="2">
    <location>
        <begin position="86"/>
        <end position="263"/>
    </location>
</feature>
<dbReference type="InterPro" id="IPR013830">
    <property type="entry name" value="SGNH_hydro"/>
</dbReference>
<dbReference type="InterPro" id="IPR051532">
    <property type="entry name" value="Ester_Hydrolysis_Enzymes"/>
</dbReference>
<name>A0ABW1SXG8_9ACTN</name>
<accession>A0ABW1SXG8</accession>
<protein>
    <submittedName>
        <fullName evidence="3">SGNH/GDSL hydrolase family protein</fullName>
    </submittedName>
</protein>
<keyword evidence="3" id="KW-0378">Hydrolase</keyword>
<proteinExistence type="predicted"/>
<dbReference type="Gene3D" id="3.40.50.1110">
    <property type="entry name" value="SGNH hydrolase"/>
    <property type="match status" value="1"/>
</dbReference>
<dbReference type="Pfam" id="PF13472">
    <property type="entry name" value="Lipase_GDSL_2"/>
    <property type="match status" value="1"/>
</dbReference>
<evidence type="ECO:0000313" key="4">
    <source>
        <dbReference type="Proteomes" id="UP001596138"/>
    </source>
</evidence>
<sequence>MARGVPSLPIRDERVRRIAVAAAKGGGGLLGVGTALAGAGIGALVLQARRARREIGPRTTVPPYADGRYLPPGEEVARGTSLRFAVLGDSGAAGLGADDAATTPGGALASDLAAASGRAVLLTNVAVVGARSADLAAQVDRVLAVRPHVAVIMIGANDVTHSVRPQRSARLLADAVRRLREAGTEVVVGTCPDLGTVRPLGALLRRYARRTSRELAAAQKIVVRQEGGRPVPLGELLGTLFDHAPEIYFSADRFHPSALGYQACAEAMLPEVLRAVGLLSQEDGGLPALPAAPTS</sequence>
<feature type="transmembrane region" description="Helical" evidence="1">
    <location>
        <begin position="26"/>
        <end position="46"/>
    </location>
</feature>
<keyword evidence="1" id="KW-0472">Membrane</keyword>
<dbReference type="PANTHER" id="PTHR30383:SF5">
    <property type="entry name" value="SGNH HYDROLASE-TYPE ESTERASE DOMAIN-CONTAINING PROTEIN"/>
    <property type="match status" value="1"/>
</dbReference>
<dbReference type="CDD" id="cd01836">
    <property type="entry name" value="FeeA_FeeB_like"/>
    <property type="match status" value="1"/>
</dbReference>
<dbReference type="RefSeq" id="WP_386763781.1">
    <property type="nucleotide sequence ID" value="NZ_JBHSTI010000002.1"/>
</dbReference>
<organism evidence="3 4">
    <name type="scientific">Longivirga aurantiaca</name>
    <dbReference type="NCBI Taxonomy" id="1837743"/>
    <lineage>
        <taxon>Bacteria</taxon>
        <taxon>Bacillati</taxon>
        <taxon>Actinomycetota</taxon>
        <taxon>Actinomycetes</taxon>
        <taxon>Sporichthyales</taxon>
        <taxon>Sporichthyaceae</taxon>
        <taxon>Longivirga</taxon>
    </lineage>
</organism>
<dbReference type="Proteomes" id="UP001596138">
    <property type="component" value="Unassembled WGS sequence"/>
</dbReference>
<dbReference type="GO" id="GO:0016787">
    <property type="term" value="F:hydrolase activity"/>
    <property type="evidence" value="ECO:0007669"/>
    <property type="project" value="UniProtKB-KW"/>
</dbReference>
<evidence type="ECO:0000259" key="2">
    <source>
        <dbReference type="Pfam" id="PF13472"/>
    </source>
</evidence>